<dbReference type="Proteomes" id="UP000539075">
    <property type="component" value="Unassembled WGS sequence"/>
</dbReference>
<evidence type="ECO:0000256" key="7">
    <source>
        <dbReference type="SAM" id="MobiDB-lite"/>
    </source>
</evidence>
<evidence type="ECO:0000313" key="11">
    <source>
        <dbReference type="Proteomes" id="UP000539075"/>
    </source>
</evidence>
<keyword evidence="3 6" id="KW-0731">Sigma factor</keyword>
<dbReference type="InterPro" id="IPR009042">
    <property type="entry name" value="RNA_pol_sigma70_r1_2"/>
</dbReference>
<evidence type="ECO:0000256" key="5">
    <source>
        <dbReference type="ARBA" id="ARBA00023163"/>
    </source>
</evidence>
<name>A0A7W8C1I0_9BACT</name>
<dbReference type="InterPro" id="IPR014284">
    <property type="entry name" value="RNA_pol_sigma-70_dom"/>
</dbReference>
<feature type="region of interest" description="Disordered" evidence="7">
    <location>
        <begin position="1"/>
        <end position="161"/>
    </location>
</feature>
<dbReference type="GO" id="GO:0006352">
    <property type="term" value="P:DNA-templated transcription initiation"/>
    <property type="evidence" value="ECO:0007669"/>
    <property type="project" value="InterPro"/>
</dbReference>
<feature type="compositionally biased region" description="Basic and acidic residues" evidence="7">
    <location>
        <begin position="66"/>
        <end position="75"/>
    </location>
</feature>
<dbReference type="Gene3D" id="1.20.140.160">
    <property type="match status" value="1"/>
</dbReference>
<evidence type="ECO:0000256" key="4">
    <source>
        <dbReference type="ARBA" id="ARBA00023125"/>
    </source>
</evidence>
<proteinExistence type="inferred from homology"/>
<comment type="function">
    <text evidence="6">Sigma factors are initiation factors that promote the attachment of RNA polymerase to specific initiation sites and are then released.</text>
</comment>
<dbReference type="PANTHER" id="PTHR30376">
    <property type="entry name" value="SIGMA FACTOR RPOH HEAT SHOCK RELATED"/>
    <property type="match status" value="1"/>
</dbReference>
<evidence type="ECO:0000256" key="6">
    <source>
        <dbReference type="RuleBase" id="RU362124"/>
    </source>
</evidence>
<sequence length="446" mass="50413">MDKMKKNSKIALSTAKAAPKTEKGEKNAPPVGVVEILDGPQKSQPRANSAQSGPSARSGLKGKGKSAADQEEKKQQGKKKKSSSPVERDEDSRNSGPILDVDDLESAPEHDEEELDFESHDDQEDLVDSGLDTDMDEPPLSLGEDRDRDMPAPSSSRLPAVGTRDSLHLYLREMSKFPMLKPDEEHELAVRVRDHNDADAAFRLVSSHLRLVVRIAMDFQRRWMQNVLDLVQEGNVGLMRAVNKFDPDKGIKFSYYASFWIKAYILKFIMDNWRMVKIGTTQVQRKLFYNLNRERQKLIMQGFDPDAAMLSERLGVTEDQINEMDQRLASTDMSLNAQVGEDTGGATRMDFLPALGPGIEDTLATDEIAGLVRSKLKTIMPKLNEKELYILHNRLLTDEPVTLREIGERYNITRERVRQLEARLVEKIGQHLKSGIEDFSDHWIQS</sequence>
<dbReference type="InterPro" id="IPR013325">
    <property type="entry name" value="RNA_pol_sigma_r2"/>
</dbReference>
<dbReference type="PROSITE" id="PS00715">
    <property type="entry name" value="SIGMA70_1"/>
    <property type="match status" value="1"/>
</dbReference>
<evidence type="ECO:0000256" key="2">
    <source>
        <dbReference type="ARBA" id="ARBA00023015"/>
    </source>
</evidence>
<dbReference type="PROSITE" id="PS00716">
    <property type="entry name" value="SIGMA70_2"/>
    <property type="match status" value="1"/>
</dbReference>
<evidence type="ECO:0000313" key="10">
    <source>
        <dbReference type="EMBL" id="MBB5142722.1"/>
    </source>
</evidence>
<keyword evidence="4 6" id="KW-0238">DNA-binding</keyword>
<dbReference type="EMBL" id="JACHGO010000002">
    <property type="protein sequence ID" value="MBB5142722.1"/>
    <property type="molecule type" value="Genomic_DNA"/>
</dbReference>
<gene>
    <name evidence="10" type="ORF">HNQ38_000801</name>
</gene>
<dbReference type="AlphaFoldDB" id="A0A7W8C1I0"/>
<comment type="similarity">
    <text evidence="1 6">Belongs to the sigma-70 factor family.</text>
</comment>
<comment type="caution">
    <text evidence="10">The sequence shown here is derived from an EMBL/GenBank/DDBJ whole genome shotgun (WGS) entry which is preliminary data.</text>
</comment>
<dbReference type="PANTHER" id="PTHR30376:SF3">
    <property type="entry name" value="RNA POLYMERASE SIGMA FACTOR RPOH"/>
    <property type="match status" value="1"/>
</dbReference>
<accession>A0A7W8C1I0</accession>
<organism evidence="10 11">
    <name type="scientific">Desulfovibrio intestinalis</name>
    <dbReference type="NCBI Taxonomy" id="58621"/>
    <lineage>
        <taxon>Bacteria</taxon>
        <taxon>Pseudomonadati</taxon>
        <taxon>Thermodesulfobacteriota</taxon>
        <taxon>Desulfovibrionia</taxon>
        <taxon>Desulfovibrionales</taxon>
        <taxon>Desulfovibrionaceae</taxon>
        <taxon>Desulfovibrio</taxon>
    </lineage>
</organism>
<dbReference type="InterPro" id="IPR007627">
    <property type="entry name" value="RNA_pol_sigma70_r2"/>
</dbReference>
<dbReference type="NCBIfam" id="NF005143">
    <property type="entry name" value="PRK06596.1"/>
    <property type="match status" value="1"/>
</dbReference>
<dbReference type="InterPro" id="IPR013324">
    <property type="entry name" value="RNA_pol_sigma_r3/r4-like"/>
</dbReference>
<dbReference type="Pfam" id="PF04545">
    <property type="entry name" value="Sigma70_r4"/>
    <property type="match status" value="1"/>
</dbReference>
<feature type="domain" description="RNA polymerase sigma-70" evidence="8">
    <location>
        <begin position="229"/>
        <end position="242"/>
    </location>
</feature>
<dbReference type="GO" id="GO:0003677">
    <property type="term" value="F:DNA binding"/>
    <property type="evidence" value="ECO:0007669"/>
    <property type="project" value="UniProtKB-KW"/>
</dbReference>
<feature type="domain" description="RNA polymerase sigma-70" evidence="9">
    <location>
        <begin position="402"/>
        <end position="428"/>
    </location>
</feature>
<dbReference type="Gene3D" id="1.10.601.10">
    <property type="entry name" value="RNA Polymerase Primary Sigma Factor"/>
    <property type="match status" value="1"/>
</dbReference>
<dbReference type="InterPro" id="IPR007630">
    <property type="entry name" value="RNA_pol_sigma70_r4"/>
</dbReference>
<evidence type="ECO:0000259" key="9">
    <source>
        <dbReference type="PROSITE" id="PS00716"/>
    </source>
</evidence>
<dbReference type="NCBIfam" id="TIGR02937">
    <property type="entry name" value="sigma70-ECF"/>
    <property type="match status" value="1"/>
</dbReference>
<dbReference type="GO" id="GO:0016987">
    <property type="term" value="F:sigma factor activity"/>
    <property type="evidence" value="ECO:0007669"/>
    <property type="project" value="UniProtKB-KW"/>
</dbReference>
<feature type="compositionally biased region" description="Acidic residues" evidence="7">
    <location>
        <begin position="100"/>
        <end position="137"/>
    </location>
</feature>
<keyword evidence="11" id="KW-1185">Reference proteome</keyword>
<evidence type="ECO:0000259" key="8">
    <source>
        <dbReference type="PROSITE" id="PS00715"/>
    </source>
</evidence>
<dbReference type="PRINTS" id="PR00046">
    <property type="entry name" value="SIGMA70FCT"/>
</dbReference>
<dbReference type="SUPFAM" id="SSF88946">
    <property type="entry name" value="Sigma2 domain of RNA polymerase sigma factors"/>
    <property type="match status" value="1"/>
</dbReference>
<dbReference type="Pfam" id="PF04542">
    <property type="entry name" value="Sigma70_r2"/>
    <property type="match status" value="1"/>
</dbReference>
<dbReference type="Pfam" id="PF00140">
    <property type="entry name" value="Sigma70_r1_2"/>
    <property type="match status" value="1"/>
</dbReference>
<dbReference type="InterPro" id="IPR000943">
    <property type="entry name" value="RNA_pol_sigma70"/>
</dbReference>
<dbReference type="InterPro" id="IPR050813">
    <property type="entry name" value="Sigma-70_Factor"/>
</dbReference>
<keyword evidence="5 6" id="KW-0804">Transcription</keyword>
<evidence type="ECO:0000256" key="3">
    <source>
        <dbReference type="ARBA" id="ARBA00023082"/>
    </source>
</evidence>
<feature type="compositionally biased region" description="Polar residues" evidence="7">
    <location>
        <begin position="41"/>
        <end position="55"/>
    </location>
</feature>
<protein>
    <recommendedName>
        <fullName evidence="6">RNA polymerase sigma factor</fullName>
    </recommendedName>
</protein>
<reference evidence="10 11" key="1">
    <citation type="submission" date="2020-08" db="EMBL/GenBank/DDBJ databases">
        <title>Genomic Encyclopedia of Type Strains, Phase IV (KMG-IV): sequencing the most valuable type-strain genomes for metagenomic binning, comparative biology and taxonomic classification.</title>
        <authorList>
            <person name="Goeker M."/>
        </authorList>
    </citation>
    <scope>NUCLEOTIDE SEQUENCE [LARGE SCALE GENOMIC DNA]</scope>
    <source>
        <strain evidence="10 11">DSM 11275</strain>
    </source>
</reference>
<evidence type="ECO:0000256" key="1">
    <source>
        <dbReference type="ARBA" id="ARBA00007788"/>
    </source>
</evidence>
<dbReference type="SUPFAM" id="SSF88659">
    <property type="entry name" value="Sigma3 and sigma4 domains of RNA polymerase sigma factors"/>
    <property type="match status" value="1"/>
</dbReference>
<keyword evidence="2 6" id="KW-0805">Transcription regulation</keyword>